<evidence type="ECO:0000256" key="1">
    <source>
        <dbReference type="ARBA" id="ARBA00009452"/>
    </source>
</evidence>
<dbReference type="PROSITE" id="PS50021">
    <property type="entry name" value="CH"/>
    <property type="match status" value="1"/>
</dbReference>
<evidence type="ECO:0000259" key="5">
    <source>
        <dbReference type="PROSITE" id="PS50021"/>
    </source>
</evidence>
<dbReference type="PANTHER" id="PTHR23167">
    <property type="entry name" value="CALPONIN HOMOLOGY DOMAIN-CONTAINING PROTEIN DDB_G0272472-RELATED"/>
    <property type="match status" value="1"/>
</dbReference>
<feature type="coiled-coil region" evidence="3">
    <location>
        <begin position="3"/>
        <end position="97"/>
    </location>
</feature>
<dbReference type="PANTHER" id="PTHR23167:SF69">
    <property type="entry name" value="FI18193P1"/>
    <property type="match status" value="1"/>
</dbReference>
<dbReference type="AlphaFoldDB" id="T1J3B8"/>
<dbReference type="SMART" id="SM00033">
    <property type="entry name" value="CH"/>
    <property type="match status" value="1"/>
</dbReference>
<protein>
    <recommendedName>
        <fullName evidence="5">Calponin-homology (CH) domain-containing protein</fullName>
    </recommendedName>
</protein>
<dbReference type="InterPro" id="IPR050540">
    <property type="entry name" value="F-actin_Monoox_Mical"/>
</dbReference>
<dbReference type="OMA" id="SRMTALM"/>
<dbReference type="Pfam" id="PF00307">
    <property type="entry name" value="CH"/>
    <property type="match status" value="1"/>
</dbReference>
<dbReference type="EMBL" id="JH431821">
    <property type="status" value="NOT_ANNOTATED_CDS"/>
    <property type="molecule type" value="Genomic_DNA"/>
</dbReference>
<reference evidence="7" key="1">
    <citation type="submission" date="2011-05" db="EMBL/GenBank/DDBJ databases">
        <authorList>
            <person name="Richards S.R."/>
            <person name="Qu J."/>
            <person name="Jiang H."/>
            <person name="Jhangiani S.N."/>
            <person name="Agravi P."/>
            <person name="Goodspeed R."/>
            <person name="Gross S."/>
            <person name="Mandapat C."/>
            <person name="Jackson L."/>
            <person name="Mathew T."/>
            <person name="Pu L."/>
            <person name="Thornton R."/>
            <person name="Saada N."/>
            <person name="Wilczek-Boney K.B."/>
            <person name="Lee S."/>
            <person name="Kovar C."/>
            <person name="Wu Y."/>
            <person name="Scherer S.E."/>
            <person name="Worley K.C."/>
            <person name="Muzny D.M."/>
            <person name="Gibbs R."/>
        </authorList>
    </citation>
    <scope>NUCLEOTIDE SEQUENCE</scope>
    <source>
        <strain evidence="7">Brora</strain>
    </source>
</reference>
<dbReference type="HOGENOM" id="CLU_085510_0_0_1"/>
<evidence type="ECO:0000313" key="7">
    <source>
        <dbReference type="Proteomes" id="UP000014500"/>
    </source>
</evidence>
<dbReference type="EnsemblMetazoa" id="SMAR008082-RA">
    <property type="protein sequence ID" value="SMAR008082-PA"/>
    <property type="gene ID" value="SMAR008082"/>
</dbReference>
<sequence>MEYQCHLHDKQQMQAIIRELEQKLRKSIEDVANTKKQLEETIAAHQLEVLEWKQFQKDLLTTVRVAHDFKTHAEEELEKMLLENQDLRIKMAEFEKLDQPTLQNVQSSSIGRVKKVIDSIEKAKKLKRRSSMEMTRSSGTTPSKRRVSANKLRSGNLDTSFVVRKNSLVSVVKIKGGGAKRNVLLKWCQLKTFGYKGIDVTNFSSSWNDGLAFCALLHTYLPDRVCYEKLDGKNKRRNFIVAFRAAESVGISCNLNLKDMVATEVPDWQDVMTFVTAIYKHFES</sequence>
<feature type="compositionally biased region" description="Polar residues" evidence="4">
    <location>
        <begin position="132"/>
        <end position="142"/>
    </location>
</feature>
<dbReference type="STRING" id="126957.T1J3B8"/>
<evidence type="ECO:0000313" key="6">
    <source>
        <dbReference type="EnsemblMetazoa" id="SMAR008082-PA"/>
    </source>
</evidence>
<dbReference type="Proteomes" id="UP000014500">
    <property type="component" value="Unassembled WGS sequence"/>
</dbReference>
<dbReference type="SUPFAM" id="SSF47576">
    <property type="entry name" value="Calponin-homology domain, CH-domain"/>
    <property type="match status" value="1"/>
</dbReference>
<evidence type="ECO:0000256" key="3">
    <source>
        <dbReference type="SAM" id="Coils"/>
    </source>
</evidence>
<dbReference type="InterPro" id="IPR036872">
    <property type="entry name" value="CH_dom_sf"/>
</dbReference>
<accession>T1J3B8</accession>
<dbReference type="PhylomeDB" id="T1J3B8"/>
<dbReference type="FunFam" id="1.10.418.10:FF:000020">
    <property type="entry name" value="Cytospin-A isoform 1"/>
    <property type="match status" value="1"/>
</dbReference>
<feature type="region of interest" description="Disordered" evidence="4">
    <location>
        <begin position="128"/>
        <end position="149"/>
    </location>
</feature>
<organism evidence="6 7">
    <name type="scientific">Strigamia maritima</name>
    <name type="common">European centipede</name>
    <name type="synonym">Geophilus maritimus</name>
    <dbReference type="NCBI Taxonomy" id="126957"/>
    <lineage>
        <taxon>Eukaryota</taxon>
        <taxon>Metazoa</taxon>
        <taxon>Ecdysozoa</taxon>
        <taxon>Arthropoda</taxon>
        <taxon>Myriapoda</taxon>
        <taxon>Chilopoda</taxon>
        <taxon>Pleurostigmophora</taxon>
        <taxon>Geophilomorpha</taxon>
        <taxon>Linotaeniidae</taxon>
        <taxon>Strigamia</taxon>
    </lineage>
</organism>
<keyword evidence="7" id="KW-1185">Reference proteome</keyword>
<dbReference type="eggNOG" id="KOG4678">
    <property type="taxonomic scope" value="Eukaryota"/>
</dbReference>
<keyword evidence="2 3" id="KW-0175">Coiled coil</keyword>
<evidence type="ECO:0000256" key="2">
    <source>
        <dbReference type="ARBA" id="ARBA00023054"/>
    </source>
</evidence>
<dbReference type="InterPro" id="IPR001715">
    <property type="entry name" value="CH_dom"/>
</dbReference>
<name>T1J3B8_STRMM</name>
<reference evidence="6" key="2">
    <citation type="submission" date="2015-02" db="UniProtKB">
        <authorList>
            <consortium name="EnsemblMetazoa"/>
        </authorList>
    </citation>
    <scope>IDENTIFICATION</scope>
</reference>
<comment type="similarity">
    <text evidence="1">Belongs to the cytospin-A family.</text>
</comment>
<proteinExistence type="inferred from homology"/>
<dbReference type="Gene3D" id="1.10.418.10">
    <property type="entry name" value="Calponin-like domain"/>
    <property type="match status" value="1"/>
</dbReference>
<evidence type="ECO:0000256" key="4">
    <source>
        <dbReference type="SAM" id="MobiDB-lite"/>
    </source>
</evidence>
<feature type="domain" description="Calponin-homology (CH)" evidence="5">
    <location>
        <begin position="178"/>
        <end position="283"/>
    </location>
</feature>